<evidence type="ECO:0000313" key="2">
    <source>
        <dbReference type="EMBL" id="KAK3931840.1"/>
    </source>
</evidence>
<gene>
    <name evidence="2" type="ORF">KUF71_009059</name>
</gene>
<dbReference type="EMBL" id="JAHWGI010001430">
    <property type="protein sequence ID" value="KAK3931840.1"/>
    <property type="molecule type" value="Genomic_DNA"/>
</dbReference>
<sequence length="171" mass="18198">MELIEPRAAGVISFSTVLGLACSDASSGCCIKGSFMKTKTRRVTSEQSWWGGSGALVYEAHWPQSARGARSLPPAPGAPGPLVTPAQRTWYQPPQPEHVIQSARRCAVSLKAPRAQLQVQSSTSRVQQAQASPGPPPYAPPRQGMRRRSWVVYPGAELGGAGLGMVVGQKH</sequence>
<protein>
    <submittedName>
        <fullName evidence="2">Palmdelphin</fullName>
    </submittedName>
</protein>
<comment type="caution">
    <text evidence="2">The sequence shown here is derived from an EMBL/GenBank/DDBJ whole genome shotgun (WGS) entry which is preliminary data.</text>
</comment>
<evidence type="ECO:0000256" key="1">
    <source>
        <dbReference type="SAM" id="MobiDB-lite"/>
    </source>
</evidence>
<dbReference type="AlphaFoldDB" id="A0AAE1I2N9"/>
<evidence type="ECO:0000313" key="3">
    <source>
        <dbReference type="Proteomes" id="UP001219518"/>
    </source>
</evidence>
<reference evidence="2" key="2">
    <citation type="journal article" date="2023" name="BMC Genomics">
        <title>Pest status, molecular evolution, and epigenetic factors derived from the genome assembly of Frankliniella fusca, a thysanopteran phytovirus vector.</title>
        <authorList>
            <person name="Catto M.A."/>
            <person name="Labadie P.E."/>
            <person name="Jacobson A.L."/>
            <person name="Kennedy G.G."/>
            <person name="Srinivasan R."/>
            <person name="Hunt B.G."/>
        </authorList>
    </citation>
    <scope>NUCLEOTIDE SEQUENCE</scope>
    <source>
        <strain evidence="2">PL_HMW_Pooled</strain>
    </source>
</reference>
<proteinExistence type="predicted"/>
<feature type="region of interest" description="Disordered" evidence="1">
    <location>
        <begin position="114"/>
        <end position="144"/>
    </location>
</feature>
<name>A0AAE1I2N9_9NEOP</name>
<feature type="region of interest" description="Disordered" evidence="1">
    <location>
        <begin position="67"/>
        <end position="89"/>
    </location>
</feature>
<dbReference type="Proteomes" id="UP001219518">
    <property type="component" value="Unassembled WGS sequence"/>
</dbReference>
<reference evidence="2" key="1">
    <citation type="submission" date="2021-07" db="EMBL/GenBank/DDBJ databases">
        <authorList>
            <person name="Catto M.A."/>
            <person name="Jacobson A."/>
            <person name="Kennedy G."/>
            <person name="Labadie P."/>
            <person name="Hunt B.G."/>
            <person name="Srinivasan R."/>
        </authorList>
    </citation>
    <scope>NUCLEOTIDE SEQUENCE</scope>
    <source>
        <strain evidence="2">PL_HMW_Pooled</strain>
        <tissue evidence="2">Head</tissue>
    </source>
</reference>
<feature type="compositionally biased region" description="Polar residues" evidence="1">
    <location>
        <begin position="117"/>
        <end position="126"/>
    </location>
</feature>
<keyword evidence="3" id="KW-1185">Reference proteome</keyword>
<dbReference type="PROSITE" id="PS51257">
    <property type="entry name" value="PROKAR_LIPOPROTEIN"/>
    <property type="match status" value="1"/>
</dbReference>
<accession>A0AAE1I2N9</accession>
<organism evidence="2 3">
    <name type="scientific">Frankliniella fusca</name>
    <dbReference type="NCBI Taxonomy" id="407009"/>
    <lineage>
        <taxon>Eukaryota</taxon>
        <taxon>Metazoa</taxon>
        <taxon>Ecdysozoa</taxon>
        <taxon>Arthropoda</taxon>
        <taxon>Hexapoda</taxon>
        <taxon>Insecta</taxon>
        <taxon>Pterygota</taxon>
        <taxon>Neoptera</taxon>
        <taxon>Paraneoptera</taxon>
        <taxon>Thysanoptera</taxon>
        <taxon>Terebrantia</taxon>
        <taxon>Thripoidea</taxon>
        <taxon>Thripidae</taxon>
        <taxon>Frankliniella</taxon>
    </lineage>
</organism>